<feature type="region of interest" description="Disordered" evidence="7">
    <location>
        <begin position="1"/>
        <end position="74"/>
    </location>
</feature>
<dbReference type="GO" id="GO:0051287">
    <property type="term" value="F:NAD binding"/>
    <property type="evidence" value="ECO:0007669"/>
    <property type="project" value="InterPro"/>
</dbReference>
<proteinExistence type="inferred from homology"/>
<dbReference type="Pfam" id="PF02826">
    <property type="entry name" value="2-Hacid_dh_C"/>
    <property type="match status" value="1"/>
</dbReference>
<protein>
    <recommendedName>
        <fullName evidence="3">phosphoglycerate dehydrogenase</fullName>
        <ecNumber evidence="3">1.1.1.95</ecNumber>
    </recommendedName>
</protein>
<comment type="pathway">
    <text evidence="1">Amino-acid biosynthesis; L-serine biosynthesis; L-serine from 3-phospho-D-glycerate: step 1/3.</text>
</comment>
<dbReference type="PROSITE" id="PS51671">
    <property type="entry name" value="ACT"/>
    <property type="match status" value="1"/>
</dbReference>
<keyword evidence="5" id="KW-0520">NAD</keyword>
<evidence type="ECO:0000256" key="4">
    <source>
        <dbReference type="ARBA" id="ARBA00023002"/>
    </source>
</evidence>
<evidence type="ECO:0000259" key="8">
    <source>
        <dbReference type="PROSITE" id="PS51671"/>
    </source>
</evidence>
<dbReference type="EMBL" id="JAODAN010000007">
    <property type="protein sequence ID" value="KAK1923061.1"/>
    <property type="molecule type" value="Genomic_DNA"/>
</dbReference>
<evidence type="ECO:0000256" key="1">
    <source>
        <dbReference type="ARBA" id="ARBA00005216"/>
    </source>
</evidence>
<keyword evidence="4" id="KW-0560">Oxidoreductase</keyword>
<dbReference type="GO" id="GO:0004617">
    <property type="term" value="F:phosphoglycerate dehydrogenase activity"/>
    <property type="evidence" value="ECO:0007669"/>
    <property type="project" value="UniProtKB-EC"/>
</dbReference>
<dbReference type="InterPro" id="IPR029752">
    <property type="entry name" value="D-isomer_DH_CS1"/>
</dbReference>
<name>A0AAD9D1G9_PAPLA</name>
<dbReference type="InterPro" id="IPR029753">
    <property type="entry name" value="D-isomer_DH_CS"/>
</dbReference>
<comment type="caution">
    <text evidence="9">The sequence shown here is derived from an EMBL/GenBank/DDBJ whole genome shotgun (WGS) entry which is preliminary data.</text>
</comment>
<dbReference type="PROSITE" id="PS00671">
    <property type="entry name" value="D_2_HYDROXYACID_DH_3"/>
    <property type="match status" value="1"/>
</dbReference>
<dbReference type="CDD" id="cd04901">
    <property type="entry name" value="ACT_3PGDH"/>
    <property type="match status" value="1"/>
</dbReference>
<accession>A0AAD9D1G9</accession>
<sequence>MSQQQPIPARRPSVSASDPPSFIPIPANTRGIPPSSYGPTSPSATLSTSPRATFTDRGSFGTSPGSHSRTRSASGVVNSIARTLTAFLPPDYPLAEEPEGAATPKRQGKQKILLLENINLDAANYLKQAGFEVDHFTKAFSEEELIAKLPAYNAIGIRSKTKMTKKVIEACSNLVAIGCFCIGTNQVDLLAAAQNGIAVFNSPFANSRSVAELVISEVIALSRQLVDRTAELRAGIWNKVSKGCWEVRGKTLGIIGYGHIGSQLSVLAESLGMSVIYYDVIPIMPLGTARQVETLTDLLGKADFVTLHVPEIPDTINMIGAQELAAMKKGAYLINNARGKVVDLGALADALESEHLAGAAIDVFPKEPGSNGPGFNGDLGDFIPRLRKVPNLIMTPHIGGSTEEAQRAIGSEVSTALLRYIESGTTIGAVNFPEVDLRAITIEDDRHIRVCHVHKNEPGVLKRVNNILADHNIVKQFSDSKGDIAYLMADISDVGEEEVENIYKQISGHSTNIFTRLLY</sequence>
<dbReference type="GO" id="GO:0047545">
    <property type="term" value="F:(S)-2-hydroxyglutarate dehydrogenase activity"/>
    <property type="evidence" value="ECO:0007669"/>
    <property type="project" value="UniProtKB-ARBA"/>
</dbReference>
<dbReference type="PROSITE" id="PS00065">
    <property type="entry name" value="D_2_HYDROXYACID_DH_1"/>
    <property type="match status" value="1"/>
</dbReference>
<dbReference type="PROSITE" id="PS00670">
    <property type="entry name" value="D_2_HYDROXYACID_DH_2"/>
    <property type="match status" value="1"/>
</dbReference>
<evidence type="ECO:0000256" key="7">
    <source>
        <dbReference type="SAM" id="MobiDB-lite"/>
    </source>
</evidence>
<dbReference type="InterPro" id="IPR006140">
    <property type="entry name" value="D-isomer_DH_NAD-bd"/>
</dbReference>
<dbReference type="Proteomes" id="UP001182556">
    <property type="component" value="Unassembled WGS sequence"/>
</dbReference>
<dbReference type="InterPro" id="IPR006139">
    <property type="entry name" value="D-isomer_2_OHA_DH_cat_dom"/>
</dbReference>
<dbReference type="SUPFAM" id="SSF55021">
    <property type="entry name" value="ACT-like"/>
    <property type="match status" value="1"/>
</dbReference>
<organism evidence="9 10">
    <name type="scientific">Papiliotrema laurentii</name>
    <name type="common">Cryptococcus laurentii</name>
    <dbReference type="NCBI Taxonomy" id="5418"/>
    <lineage>
        <taxon>Eukaryota</taxon>
        <taxon>Fungi</taxon>
        <taxon>Dikarya</taxon>
        <taxon>Basidiomycota</taxon>
        <taxon>Agaricomycotina</taxon>
        <taxon>Tremellomycetes</taxon>
        <taxon>Tremellales</taxon>
        <taxon>Rhynchogastremaceae</taxon>
        <taxon>Papiliotrema</taxon>
    </lineage>
</organism>
<comment type="similarity">
    <text evidence="2">Belongs to the D-isomer specific 2-hydroxyacid dehydrogenase family.</text>
</comment>
<dbReference type="SUPFAM" id="SSF51735">
    <property type="entry name" value="NAD(P)-binding Rossmann-fold domains"/>
    <property type="match status" value="1"/>
</dbReference>
<evidence type="ECO:0000313" key="10">
    <source>
        <dbReference type="Proteomes" id="UP001182556"/>
    </source>
</evidence>
<dbReference type="PANTHER" id="PTHR43761">
    <property type="entry name" value="D-ISOMER SPECIFIC 2-HYDROXYACID DEHYDROGENASE FAMILY PROTEIN (AFU_ORTHOLOGUE AFUA_1G13630)"/>
    <property type="match status" value="1"/>
</dbReference>
<dbReference type="CDD" id="cd12176">
    <property type="entry name" value="PGDH_3"/>
    <property type="match status" value="1"/>
</dbReference>
<feature type="compositionally biased region" description="Low complexity" evidence="7">
    <location>
        <begin position="39"/>
        <end position="53"/>
    </location>
</feature>
<feature type="compositionally biased region" description="Polar residues" evidence="7">
    <location>
        <begin position="60"/>
        <end position="74"/>
    </location>
</feature>
<dbReference type="NCBIfam" id="NF008759">
    <property type="entry name" value="PRK11790.1"/>
    <property type="match status" value="1"/>
</dbReference>
<comment type="catalytic activity">
    <reaction evidence="6">
        <text>(2R)-3-phosphoglycerate + NAD(+) = 3-phosphooxypyruvate + NADH + H(+)</text>
        <dbReference type="Rhea" id="RHEA:12641"/>
        <dbReference type="ChEBI" id="CHEBI:15378"/>
        <dbReference type="ChEBI" id="CHEBI:18110"/>
        <dbReference type="ChEBI" id="CHEBI:57540"/>
        <dbReference type="ChEBI" id="CHEBI:57945"/>
        <dbReference type="ChEBI" id="CHEBI:58272"/>
        <dbReference type="EC" id="1.1.1.95"/>
    </reaction>
</comment>
<evidence type="ECO:0000256" key="5">
    <source>
        <dbReference type="ARBA" id="ARBA00023027"/>
    </source>
</evidence>
<dbReference type="Gene3D" id="3.40.50.720">
    <property type="entry name" value="NAD(P)-binding Rossmann-like Domain"/>
    <property type="match status" value="2"/>
</dbReference>
<dbReference type="InterPro" id="IPR050418">
    <property type="entry name" value="D-iso_2-hydroxyacid_DH_PdxB"/>
</dbReference>
<dbReference type="AlphaFoldDB" id="A0AAD9D1G9"/>
<gene>
    <name evidence="9" type="ORF">DB88DRAFT_493626</name>
</gene>
<dbReference type="PANTHER" id="PTHR43761:SF1">
    <property type="entry name" value="D-ISOMER SPECIFIC 2-HYDROXYACID DEHYDROGENASE CATALYTIC DOMAIN-CONTAINING PROTEIN-RELATED"/>
    <property type="match status" value="1"/>
</dbReference>
<reference evidence="9" key="1">
    <citation type="submission" date="2023-02" db="EMBL/GenBank/DDBJ databases">
        <title>Identification and recombinant expression of a fungal hydrolase from Papiliotrema laurentii that hydrolyzes apple cutin and clears colloidal polyester polyurethane.</title>
        <authorList>
            <consortium name="DOE Joint Genome Institute"/>
            <person name="Roman V.A."/>
            <person name="Bojanowski C."/>
            <person name="Crable B.R."/>
            <person name="Wagner D.N."/>
            <person name="Hung C.S."/>
            <person name="Nadeau L.J."/>
            <person name="Schratz L."/>
            <person name="Haridas S."/>
            <person name="Pangilinan J."/>
            <person name="Lipzen A."/>
            <person name="Na H."/>
            <person name="Yan M."/>
            <person name="Ng V."/>
            <person name="Grigoriev I.V."/>
            <person name="Spatafora J.W."/>
            <person name="Barlow D."/>
            <person name="Biffinger J."/>
            <person name="Kelley-Loughnane N."/>
            <person name="Varaljay V.A."/>
            <person name="Crookes-Goodson W.J."/>
        </authorList>
    </citation>
    <scope>NUCLEOTIDE SEQUENCE</scope>
    <source>
        <strain evidence="9">5307AH</strain>
    </source>
</reference>
<dbReference type="SUPFAM" id="SSF52283">
    <property type="entry name" value="Formate/glycerate dehydrogenase catalytic domain-like"/>
    <property type="match status" value="1"/>
</dbReference>
<feature type="domain" description="ACT" evidence="8">
    <location>
        <begin position="449"/>
        <end position="519"/>
    </location>
</feature>
<evidence type="ECO:0000256" key="6">
    <source>
        <dbReference type="ARBA" id="ARBA00048731"/>
    </source>
</evidence>
<dbReference type="FunFam" id="3.40.50.720:FF:000041">
    <property type="entry name" value="D-3-phosphoglycerate dehydrogenase"/>
    <property type="match status" value="1"/>
</dbReference>
<dbReference type="GO" id="GO:0006564">
    <property type="term" value="P:L-serine biosynthetic process"/>
    <property type="evidence" value="ECO:0007669"/>
    <property type="project" value="UniProtKB-ARBA"/>
</dbReference>
<evidence type="ECO:0000256" key="2">
    <source>
        <dbReference type="ARBA" id="ARBA00005854"/>
    </source>
</evidence>
<dbReference type="Gene3D" id="3.30.70.260">
    <property type="match status" value="1"/>
</dbReference>
<dbReference type="Pfam" id="PF00389">
    <property type="entry name" value="2-Hacid_dh"/>
    <property type="match status" value="1"/>
</dbReference>
<dbReference type="EC" id="1.1.1.95" evidence="3"/>
<keyword evidence="10" id="KW-1185">Reference proteome</keyword>
<dbReference type="InterPro" id="IPR002912">
    <property type="entry name" value="ACT_dom"/>
</dbReference>
<dbReference type="InterPro" id="IPR036291">
    <property type="entry name" value="NAD(P)-bd_dom_sf"/>
</dbReference>
<evidence type="ECO:0000256" key="3">
    <source>
        <dbReference type="ARBA" id="ARBA00013143"/>
    </source>
</evidence>
<dbReference type="InterPro" id="IPR045865">
    <property type="entry name" value="ACT-like_dom_sf"/>
</dbReference>
<evidence type="ECO:0000313" key="9">
    <source>
        <dbReference type="EMBL" id="KAK1923061.1"/>
    </source>
</evidence>